<evidence type="ECO:0000256" key="1">
    <source>
        <dbReference type="SAM" id="MobiDB-lite"/>
    </source>
</evidence>
<feature type="region of interest" description="Disordered" evidence="1">
    <location>
        <begin position="1"/>
        <end position="235"/>
    </location>
</feature>
<feature type="region of interest" description="Disordered" evidence="1">
    <location>
        <begin position="309"/>
        <end position="459"/>
    </location>
</feature>
<evidence type="ECO:0000313" key="3">
    <source>
        <dbReference type="Proteomes" id="UP001176941"/>
    </source>
</evidence>
<keyword evidence="3" id="KW-1185">Reference proteome</keyword>
<proteinExistence type="predicted"/>
<feature type="compositionally biased region" description="Basic residues" evidence="1">
    <location>
        <begin position="25"/>
        <end position="34"/>
    </location>
</feature>
<sequence>MGSRSPAPRPLPHARLRLIPPSRPTRARCSHARPRPAPARERERARLQRTSPGGQPYWLSDCPNLRLRREEGGGDSAAGDGRERGGWRGLGGSRRPALAPPHQLWPDAGGRALAHSPLRSGPASGLDGGRARTQSPAPAGQGLVARAAEQTFGRGRAQGLQGELAPGQHGADTLPPKGLPPHPGNRLNRMPCGGAWKPSGKSTALAPVPREGAVEAQPRSQPGRPPHPPLPSLLGLGVEPEAAVSLEGLFREPNPPEWESKEALFLAFQFLMRTQYSSTHTREDWLTPPRSRRHQLHAWDIPITRCKTVSPAPPSALSCHSPWRADNAREPEQEPGAFSRNLRPGGGGDRAAWGDSAQEESQSSSEVKARKPKFGKWESGWASAEAVRIAGDGAGRDARPGRTASPPPGRKPGALRSGAEWPSAPSGHVERSPGAAPGDQLPPSPRPAQLLLLSPDSSL</sequence>
<reference evidence="2" key="1">
    <citation type="submission" date="2023-04" db="EMBL/GenBank/DDBJ databases">
        <authorList>
            <consortium name="ELIXIR-Norway"/>
        </authorList>
    </citation>
    <scope>NUCLEOTIDE SEQUENCE [LARGE SCALE GENOMIC DNA]</scope>
</reference>
<organism evidence="2 3">
    <name type="scientific">Rangifer tarandus platyrhynchus</name>
    <name type="common">Svalbard reindeer</name>
    <dbReference type="NCBI Taxonomy" id="3082113"/>
    <lineage>
        <taxon>Eukaryota</taxon>
        <taxon>Metazoa</taxon>
        <taxon>Chordata</taxon>
        <taxon>Craniata</taxon>
        <taxon>Vertebrata</taxon>
        <taxon>Euteleostomi</taxon>
        <taxon>Mammalia</taxon>
        <taxon>Eutheria</taxon>
        <taxon>Laurasiatheria</taxon>
        <taxon>Artiodactyla</taxon>
        <taxon>Ruminantia</taxon>
        <taxon>Pecora</taxon>
        <taxon>Cervidae</taxon>
        <taxon>Odocoileinae</taxon>
        <taxon>Rangifer</taxon>
    </lineage>
</organism>
<accession>A0ABN8ZZM3</accession>
<gene>
    <name evidence="2" type="ORF">MRATA1EN1_LOCUS28409</name>
</gene>
<name>A0ABN8ZZM3_RANTA</name>
<protein>
    <submittedName>
        <fullName evidence="2">Uncharacterized protein</fullName>
    </submittedName>
</protein>
<dbReference type="Proteomes" id="UP001176941">
    <property type="component" value="Chromosome 9"/>
</dbReference>
<dbReference type="EMBL" id="OX459945">
    <property type="protein sequence ID" value="CAI9179447.1"/>
    <property type="molecule type" value="Genomic_DNA"/>
</dbReference>
<evidence type="ECO:0000313" key="2">
    <source>
        <dbReference type="EMBL" id="CAI9179447.1"/>
    </source>
</evidence>